<reference evidence="3" key="1">
    <citation type="submission" date="2017-12" db="EMBL/GenBank/DDBJ databases">
        <title>Phylogenetic diversity of female urinary microbiome.</title>
        <authorList>
            <person name="Thomas-White K."/>
            <person name="Wolfe A.J."/>
        </authorList>
    </citation>
    <scope>NUCLEOTIDE SEQUENCE [LARGE SCALE GENOMIC DNA]</scope>
    <source>
        <strain evidence="3">UMB0023</strain>
    </source>
</reference>
<feature type="domain" description="T6SS Phospholipase effector Tle1-like catalytic" evidence="1">
    <location>
        <begin position="259"/>
        <end position="348"/>
    </location>
</feature>
<accession>A0A9X7I3S8</accession>
<dbReference type="AlphaFoldDB" id="A0A9X7I3S8"/>
<evidence type="ECO:0000313" key="3">
    <source>
        <dbReference type="Proteomes" id="UP000234781"/>
    </source>
</evidence>
<evidence type="ECO:0000259" key="1">
    <source>
        <dbReference type="Pfam" id="PF09994"/>
    </source>
</evidence>
<gene>
    <name evidence="2" type="ORF">CYJ98_001425</name>
</gene>
<proteinExistence type="predicted"/>
<dbReference type="InterPro" id="IPR018712">
    <property type="entry name" value="Tle1-like_cat"/>
</dbReference>
<dbReference type="Proteomes" id="UP000234781">
    <property type="component" value="Chromosome"/>
</dbReference>
<name>A0A9X7I3S8_NEIPE</name>
<evidence type="ECO:0000313" key="2">
    <source>
        <dbReference type="EMBL" id="WOS98341.1"/>
    </source>
</evidence>
<keyword evidence="3" id="KW-1185">Reference proteome</keyword>
<sequence length="583" mass="66109">MQAYLANNAQKWKQDNIENKNHEDALKELLKCTNPRQTCAKNIMISIFFDGTGNHKERDFSKGAHTNVARLHALHNSKETEGFFSIYLQGVGTPFKEIDDDGPFDLLRGAALGRGGMRRINYAYVEIINRISRFVAGVNVVEFMKVMNEGKNNIRRHSSSTINTAYGVRSKEEFDKLKKDSKKFLDQNITIDLENNFLDARNASIIVERLKKTIGDKKAKLGTINLAVFGFSRGAAEARAFLNHFQSVFPNNKIGDFFVNIYFAGLFDTVSSVGLVDIFDSNTKSLDGFYSWAKKAEVTPKHVKKLYHFVALNEVRACFPLTSLSGFPTQYAYPGAHSDIGGGYGDCKRFNTGVNMYNGTQGKYDISIIPGRHMYFLARKAGVPLLNLSKAKNHQSFLVRDAADAYLDTKYDSAFDKFLLEISKNGFPQGKPHSLIALSNLAHIEYLKHRGIILNDFETRDFYKHCSSREQQQQLSTVNNHIRTLLFNHKSAYVRAKTANDSIWKTRKFISEEVFLSNINPLLNLVSEYSKKKQHDLKPSEVVFHKFFSDYVHDSVASFIGMGVNETVVNGMGILKFRKIYNY</sequence>
<dbReference type="RefSeq" id="WP_101756430.1">
    <property type="nucleotide sequence ID" value="NZ_CP136962.1"/>
</dbReference>
<dbReference type="PANTHER" id="PTHR33840">
    <property type="match status" value="1"/>
</dbReference>
<protein>
    <submittedName>
        <fullName evidence="2">DUF2235 domain-containing protein</fullName>
    </submittedName>
</protein>
<dbReference type="Pfam" id="PF09994">
    <property type="entry name" value="T6SS_Tle1-like_cat"/>
    <property type="match status" value="1"/>
</dbReference>
<dbReference type="PANTHER" id="PTHR33840:SF1">
    <property type="entry name" value="TLE1 PHOSPHOLIPASE DOMAIN-CONTAINING PROTEIN"/>
    <property type="match status" value="1"/>
</dbReference>
<dbReference type="EMBL" id="CP136962">
    <property type="protein sequence ID" value="WOS98341.1"/>
    <property type="molecule type" value="Genomic_DNA"/>
</dbReference>
<organism evidence="2 3">
    <name type="scientific">Neisseria perflava</name>
    <dbReference type="NCBI Taxonomy" id="33053"/>
    <lineage>
        <taxon>Bacteria</taxon>
        <taxon>Pseudomonadati</taxon>
        <taxon>Pseudomonadota</taxon>
        <taxon>Betaproteobacteria</taxon>
        <taxon>Neisseriales</taxon>
        <taxon>Neisseriaceae</taxon>
        <taxon>Neisseria</taxon>
    </lineage>
</organism>